<protein>
    <recommendedName>
        <fullName evidence="3">VRR-NUC domain-containing protein</fullName>
    </recommendedName>
</protein>
<dbReference type="Proteomes" id="UP000641137">
    <property type="component" value="Unassembled WGS sequence"/>
</dbReference>
<dbReference type="AlphaFoldDB" id="A0A8J3GFZ6"/>
<comment type="caution">
    <text evidence="1">The sequence shown here is derived from an EMBL/GenBank/DDBJ whole genome shotgun (WGS) entry which is preliminary data.</text>
</comment>
<reference evidence="1" key="1">
    <citation type="journal article" date="2014" name="Int. J. Syst. Evol. Microbiol.">
        <title>Complete genome sequence of Corynebacterium casei LMG S-19264T (=DSM 44701T), isolated from a smear-ripened cheese.</title>
        <authorList>
            <consortium name="US DOE Joint Genome Institute (JGI-PGF)"/>
            <person name="Walter F."/>
            <person name="Albersmeier A."/>
            <person name="Kalinowski J."/>
            <person name="Ruckert C."/>
        </authorList>
    </citation>
    <scope>NUCLEOTIDE SEQUENCE</scope>
    <source>
        <strain evidence="1">KCTC 42097</strain>
    </source>
</reference>
<proteinExistence type="predicted"/>
<accession>A0A8J3GFZ6</accession>
<dbReference type="Gene3D" id="3.40.1350.10">
    <property type="match status" value="1"/>
</dbReference>
<gene>
    <name evidence="1" type="ORF">GCM10010136_02110</name>
</gene>
<sequence>MTNTTKTTRQTVSINGVRTVLTTRNGRVTTKPALPKEWELQAAQVRALRALPEYAATARSVGPGMFTLAGDQNAAKRGPKARAEAIAAGMTPGEHDLRIYMFGGRLGLIENKVGKAKLLPAQEARHPLLAALGFDKQAVIRAVTEEDAARQAVELVRGWLL</sequence>
<reference evidence="1" key="2">
    <citation type="submission" date="2020-09" db="EMBL/GenBank/DDBJ databases">
        <authorList>
            <person name="Sun Q."/>
            <person name="Kim S."/>
        </authorList>
    </citation>
    <scope>NUCLEOTIDE SEQUENCE</scope>
    <source>
        <strain evidence="1">KCTC 42097</strain>
    </source>
</reference>
<evidence type="ECO:0000313" key="1">
    <source>
        <dbReference type="EMBL" id="GHC61519.1"/>
    </source>
</evidence>
<dbReference type="RefSeq" id="WP_189486944.1">
    <property type="nucleotide sequence ID" value="NZ_BMZO01000001.1"/>
</dbReference>
<dbReference type="GO" id="GO:0003676">
    <property type="term" value="F:nucleic acid binding"/>
    <property type="evidence" value="ECO:0007669"/>
    <property type="project" value="InterPro"/>
</dbReference>
<name>A0A8J3GFZ6_9HYPH</name>
<organism evidence="1 2">
    <name type="scientific">Limoniibacter endophyticus</name>
    <dbReference type="NCBI Taxonomy" id="1565040"/>
    <lineage>
        <taxon>Bacteria</taxon>
        <taxon>Pseudomonadati</taxon>
        <taxon>Pseudomonadota</taxon>
        <taxon>Alphaproteobacteria</taxon>
        <taxon>Hyphomicrobiales</taxon>
        <taxon>Bartonellaceae</taxon>
        <taxon>Limoniibacter</taxon>
    </lineage>
</organism>
<evidence type="ECO:0000313" key="2">
    <source>
        <dbReference type="Proteomes" id="UP000641137"/>
    </source>
</evidence>
<dbReference type="EMBL" id="BMZO01000001">
    <property type="protein sequence ID" value="GHC61519.1"/>
    <property type="molecule type" value="Genomic_DNA"/>
</dbReference>
<dbReference type="InterPro" id="IPR011856">
    <property type="entry name" value="tRNA_endonuc-like_dom_sf"/>
</dbReference>
<keyword evidence="2" id="KW-1185">Reference proteome</keyword>
<evidence type="ECO:0008006" key="3">
    <source>
        <dbReference type="Google" id="ProtNLM"/>
    </source>
</evidence>